<proteinExistence type="predicted"/>
<dbReference type="Proteomes" id="UP000281406">
    <property type="component" value="Unassembled WGS sequence"/>
</dbReference>
<accession>A0A3N0YI54</accession>
<evidence type="ECO:0000313" key="1">
    <source>
        <dbReference type="EMBL" id="ROL45936.1"/>
    </source>
</evidence>
<reference evidence="1 2" key="1">
    <citation type="submission" date="2018-10" db="EMBL/GenBank/DDBJ databases">
        <title>Genome assembly for a Yunnan-Guizhou Plateau 3E fish, Anabarilius grahami (Regan), and its evolutionary and genetic applications.</title>
        <authorList>
            <person name="Jiang W."/>
        </authorList>
    </citation>
    <scope>NUCLEOTIDE SEQUENCE [LARGE SCALE GENOMIC DNA]</scope>
    <source>
        <strain evidence="1">AG-KIZ</strain>
        <tissue evidence="1">Muscle</tissue>
    </source>
</reference>
<protein>
    <submittedName>
        <fullName evidence="1">Uncharacterized protein</fullName>
    </submittedName>
</protein>
<name>A0A3N0YI54_ANAGA</name>
<keyword evidence="2" id="KW-1185">Reference proteome</keyword>
<comment type="caution">
    <text evidence="1">The sequence shown here is derived from an EMBL/GenBank/DDBJ whole genome shotgun (WGS) entry which is preliminary data.</text>
</comment>
<organism evidence="1 2">
    <name type="scientific">Anabarilius grahami</name>
    <name type="common">Kanglang fish</name>
    <name type="synonym">Barilius grahami</name>
    <dbReference type="NCBI Taxonomy" id="495550"/>
    <lineage>
        <taxon>Eukaryota</taxon>
        <taxon>Metazoa</taxon>
        <taxon>Chordata</taxon>
        <taxon>Craniata</taxon>
        <taxon>Vertebrata</taxon>
        <taxon>Euteleostomi</taxon>
        <taxon>Actinopterygii</taxon>
        <taxon>Neopterygii</taxon>
        <taxon>Teleostei</taxon>
        <taxon>Ostariophysi</taxon>
        <taxon>Cypriniformes</taxon>
        <taxon>Xenocyprididae</taxon>
        <taxon>Xenocypridinae</taxon>
        <taxon>Xenocypridinae incertae sedis</taxon>
        <taxon>Anabarilius</taxon>
    </lineage>
</organism>
<dbReference type="AlphaFoldDB" id="A0A3N0YI54"/>
<evidence type="ECO:0000313" key="2">
    <source>
        <dbReference type="Proteomes" id="UP000281406"/>
    </source>
</evidence>
<sequence>MYCRRPMRLSCLDTCFRHHTGGDVPQQWSPRQPPPLPLRRSLSIHSSLYVTQEAVYTRGSGRDRVSQREQKDCSLEDHTLNLLDLASLPGNGPREDFTMFVGLQIQHSPSSLLRTTPPVDAWIRRQSPPQTEKDPIHTPTTTEGELQLASANCFYDLEEDISLILPSPLVPSSLKSPVSSGIHPSSLSHLIFQSQPACQPCLL</sequence>
<dbReference type="EMBL" id="RJVU01042532">
    <property type="protein sequence ID" value="ROL45936.1"/>
    <property type="molecule type" value="Genomic_DNA"/>
</dbReference>
<gene>
    <name evidence="1" type="ORF">DPX16_4750</name>
</gene>